<evidence type="ECO:0000256" key="2">
    <source>
        <dbReference type="ARBA" id="ARBA00023125"/>
    </source>
</evidence>
<accession>A0A2A3Z1N3</accession>
<feature type="region of interest" description="Disordered" evidence="4">
    <location>
        <begin position="1"/>
        <end position="31"/>
    </location>
</feature>
<dbReference type="Gene3D" id="1.10.10.10">
    <property type="entry name" value="Winged helix-like DNA-binding domain superfamily/Winged helix DNA-binding domain"/>
    <property type="match status" value="1"/>
</dbReference>
<gene>
    <name evidence="6" type="ORF">CIK64_15335</name>
</gene>
<evidence type="ECO:0000313" key="6">
    <source>
        <dbReference type="EMBL" id="PCC45530.1"/>
    </source>
</evidence>
<keyword evidence="2" id="KW-0238">DNA-binding</keyword>
<dbReference type="InterPro" id="IPR023187">
    <property type="entry name" value="Tscrpt_reg_MarR-type_CS"/>
</dbReference>
<sequence length="205" mass="22970">MVSDNRADAEETNTRIDALAASNQKTTGDTSKAGQELDYWSFVKLTRLRLGDQFDLEHLQANQAVLSLNRAAGAITYDLESIIHRPRLGSWAAYTLLFVLWNAGPMPSHRLAELSNMSRAAVSNMTKTLLTRGYIEKKPHSRDGRAITLHLTESGTVAIEESFAKEVVREREWMSALTDIEQQLLIQLLDKLISSRNRSGLTSRN</sequence>
<evidence type="ECO:0000259" key="5">
    <source>
        <dbReference type="PROSITE" id="PS50995"/>
    </source>
</evidence>
<dbReference type="Proteomes" id="UP000217564">
    <property type="component" value="Unassembled WGS sequence"/>
</dbReference>
<evidence type="ECO:0000256" key="4">
    <source>
        <dbReference type="SAM" id="MobiDB-lite"/>
    </source>
</evidence>
<evidence type="ECO:0000256" key="3">
    <source>
        <dbReference type="ARBA" id="ARBA00023163"/>
    </source>
</evidence>
<dbReference type="GO" id="GO:0003677">
    <property type="term" value="F:DNA binding"/>
    <property type="evidence" value="ECO:0007669"/>
    <property type="project" value="UniProtKB-KW"/>
</dbReference>
<comment type="caution">
    <text evidence="6">The sequence shown here is derived from an EMBL/GenBank/DDBJ whole genome shotgun (WGS) entry which is preliminary data.</text>
</comment>
<proteinExistence type="predicted"/>
<dbReference type="PANTHER" id="PTHR33164">
    <property type="entry name" value="TRANSCRIPTIONAL REGULATOR, MARR FAMILY"/>
    <property type="match status" value="1"/>
</dbReference>
<evidence type="ECO:0000256" key="1">
    <source>
        <dbReference type="ARBA" id="ARBA00023015"/>
    </source>
</evidence>
<dbReference type="GO" id="GO:0006950">
    <property type="term" value="P:response to stress"/>
    <property type="evidence" value="ECO:0007669"/>
    <property type="project" value="TreeGrafter"/>
</dbReference>
<dbReference type="EMBL" id="NRGP01000023">
    <property type="protein sequence ID" value="PCC45530.1"/>
    <property type="molecule type" value="Genomic_DNA"/>
</dbReference>
<dbReference type="AlphaFoldDB" id="A0A2A3Z1N3"/>
<dbReference type="PROSITE" id="PS01117">
    <property type="entry name" value="HTH_MARR_1"/>
    <property type="match status" value="1"/>
</dbReference>
<dbReference type="InterPro" id="IPR036390">
    <property type="entry name" value="WH_DNA-bd_sf"/>
</dbReference>
<dbReference type="GO" id="GO:0003700">
    <property type="term" value="F:DNA-binding transcription factor activity"/>
    <property type="evidence" value="ECO:0007669"/>
    <property type="project" value="InterPro"/>
</dbReference>
<dbReference type="Pfam" id="PF01047">
    <property type="entry name" value="MarR"/>
    <property type="match status" value="1"/>
</dbReference>
<reference evidence="6 7" key="1">
    <citation type="journal article" date="2017" name="Elife">
        <title>Extensive horizontal gene transfer in cheese-associated bacteria.</title>
        <authorList>
            <person name="Bonham K.S."/>
            <person name="Wolfe B.E."/>
            <person name="Dutton R.J."/>
        </authorList>
    </citation>
    <scope>NUCLEOTIDE SEQUENCE [LARGE SCALE GENOMIC DNA]</scope>
    <source>
        <strain evidence="6 7">947_7</strain>
    </source>
</reference>
<name>A0A2A3Z1N3_BREAU</name>
<dbReference type="SMART" id="SM00347">
    <property type="entry name" value="HTH_MARR"/>
    <property type="match status" value="1"/>
</dbReference>
<keyword evidence="1" id="KW-0805">Transcription regulation</keyword>
<keyword evidence="3" id="KW-0804">Transcription</keyword>
<organism evidence="6 7">
    <name type="scientific">Brevibacterium aurantiacum</name>
    <dbReference type="NCBI Taxonomy" id="273384"/>
    <lineage>
        <taxon>Bacteria</taxon>
        <taxon>Bacillati</taxon>
        <taxon>Actinomycetota</taxon>
        <taxon>Actinomycetes</taxon>
        <taxon>Micrococcales</taxon>
        <taxon>Brevibacteriaceae</taxon>
        <taxon>Brevibacterium</taxon>
    </lineage>
</organism>
<dbReference type="InterPro" id="IPR036388">
    <property type="entry name" value="WH-like_DNA-bd_sf"/>
</dbReference>
<dbReference type="InterPro" id="IPR039422">
    <property type="entry name" value="MarR/SlyA-like"/>
</dbReference>
<evidence type="ECO:0000313" key="7">
    <source>
        <dbReference type="Proteomes" id="UP000217564"/>
    </source>
</evidence>
<dbReference type="PANTHER" id="PTHR33164:SF43">
    <property type="entry name" value="HTH-TYPE TRANSCRIPTIONAL REPRESSOR YETL"/>
    <property type="match status" value="1"/>
</dbReference>
<feature type="compositionally biased region" description="Polar residues" evidence="4">
    <location>
        <begin position="21"/>
        <end position="31"/>
    </location>
</feature>
<feature type="domain" description="HTH marR-type" evidence="5">
    <location>
        <begin position="61"/>
        <end position="194"/>
    </location>
</feature>
<dbReference type="InterPro" id="IPR000835">
    <property type="entry name" value="HTH_MarR-typ"/>
</dbReference>
<dbReference type="SUPFAM" id="SSF46785">
    <property type="entry name" value="Winged helix' DNA-binding domain"/>
    <property type="match status" value="1"/>
</dbReference>
<feature type="compositionally biased region" description="Basic and acidic residues" evidence="4">
    <location>
        <begin position="1"/>
        <end position="14"/>
    </location>
</feature>
<protein>
    <recommendedName>
        <fullName evidence="5">HTH marR-type domain-containing protein</fullName>
    </recommendedName>
</protein>
<dbReference type="PROSITE" id="PS50995">
    <property type="entry name" value="HTH_MARR_2"/>
    <property type="match status" value="1"/>
</dbReference>
<dbReference type="PRINTS" id="PR00598">
    <property type="entry name" value="HTHMARR"/>
</dbReference>